<evidence type="ECO:0000259" key="5">
    <source>
        <dbReference type="Pfam" id="PF01385"/>
    </source>
</evidence>
<evidence type="ECO:0000313" key="7">
    <source>
        <dbReference type="EMBL" id="MBU3161080.1"/>
    </source>
</evidence>
<dbReference type="InterPro" id="IPR001959">
    <property type="entry name" value="Transposase"/>
</dbReference>
<reference evidence="7 8" key="1">
    <citation type="submission" date="2021-06" db="EMBL/GenBank/DDBJ databases">
        <title>Clostridia strains as spoilage organisms.</title>
        <authorList>
            <person name="Wambui J."/>
            <person name="Stephan R."/>
            <person name="Stevens M.J.A."/>
        </authorList>
    </citation>
    <scope>NUCLEOTIDE SEQUENCE [LARGE SCALE GENOMIC DNA]</scope>
    <source>
        <strain evidence="7 8">DSM 14204</strain>
    </source>
</reference>
<keyword evidence="4" id="KW-0233">DNA recombination</keyword>
<dbReference type="Pfam" id="PF07282">
    <property type="entry name" value="Cas12f1-like_TNB"/>
    <property type="match status" value="1"/>
</dbReference>
<sequence length="413" mass="47403">MYGVQKQQLKDLSAKEYKALKQLCFLSKNMYNVALYSIRQHYFTGKKFLNYFKNYHVCKTNENYELLNSNSAQQIMKVVDASFKSFFALLKLAKAGKYKYSDIRIPGYLPKDGLFEIIFCEFNVATDKFSVPMSTAFKSLYGKVEITIPPNLKTKSIKKIIILPRNGSRFFEIQWIYEIEEFKGSLNKKNTLAIDLGVDNLCTCTTNCGKAFIIDGKKLKSINQGSNKRNCKLQSIKDKQNIIRTTKSQGNLWNKRGNKVNDYLAKTARLIIDYCITNDIGSLVVGSNKNIQKGVKLGRVNNQNFVNMPIGQLRAKLKYLSKRYKIVFIEQEESYTSKADFLATDSMPVYDVLIKRNYIFSGNRTSRGQYKSSMGIILNADINGSLNIMRKAKIKNICLIYNEYMNPKRIKIA</sequence>
<keyword evidence="2" id="KW-0815">Transposition</keyword>
<dbReference type="InterPro" id="IPR010095">
    <property type="entry name" value="Cas12f1-like_TNB"/>
</dbReference>
<gene>
    <name evidence="7" type="ORF">KPL37_15250</name>
</gene>
<dbReference type="NCBIfam" id="TIGR01766">
    <property type="entry name" value="IS200/IS605 family accessory protein TnpB-like domain"/>
    <property type="match status" value="1"/>
</dbReference>
<evidence type="ECO:0000256" key="4">
    <source>
        <dbReference type="ARBA" id="ARBA00023172"/>
    </source>
</evidence>
<accession>A0ABS6BWQ1</accession>
<dbReference type="NCBIfam" id="NF040570">
    <property type="entry name" value="guided_TnpB"/>
    <property type="match status" value="1"/>
</dbReference>
<organism evidence="7 8">
    <name type="scientific">Clostridium frigoris</name>
    <dbReference type="NCBI Taxonomy" id="205327"/>
    <lineage>
        <taxon>Bacteria</taxon>
        <taxon>Bacillati</taxon>
        <taxon>Bacillota</taxon>
        <taxon>Clostridia</taxon>
        <taxon>Eubacteriales</taxon>
        <taxon>Clostridiaceae</taxon>
        <taxon>Clostridium</taxon>
    </lineage>
</organism>
<evidence type="ECO:0000259" key="6">
    <source>
        <dbReference type="Pfam" id="PF07282"/>
    </source>
</evidence>
<evidence type="ECO:0000256" key="2">
    <source>
        <dbReference type="ARBA" id="ARBA00022578"/>
    </source>
</evidence>
<protein>
    <submittedName>
        <fullName evidence="7">Transposase</fullName>
    </submittedName>
</protein>
<evidence type="ECO:0000313" key="8">
    <source>
        <dbReference type="Proteomes" id="UP000776252"/>
    </source>
</evidence>
<dbReference type="EMBL" id="JAHLDV010000046">
    <property type="protein sequence ID" value="MBU3161080.1"/>
    <property type="molecule type" value="Genomic_DNA"/>
</dbReference>
<evidence type="ECO:0000256" key="1">
    <source>
        <dbReference type="ARBA" id="ARBA00008761"/>
    </source>
</evidence>
<feature type="domain" description="Cas12f1-like TNB" evidence="6">
    <location>
        <begin position="311"/>
        <end position="388"/>
    </location>
</feature>
<dbReference type="Pfam" id="PF01385">
    <property type="entry name" value="OrfB_IS605"/>
    <property type="match status" value="1"/>
</dbReference>
<feature type="domain" description="Probable transposase IS891/IS1136/IS1341" evidence="5">
    <location>
        <begin position="177"/>
        <end position="291"/>
    </location>
</feature>
<comment type="similarity">
    <text evidence="1">In the C-terminal section; belongs to the transposase 35 family.</text>
</comment>
<proteinExistence type="inferred from homology"/>
<keyword evidence="8" id="KW-1185">Reference proteome</keyword>
<comment type="caution">
    <text evidence="7">The sequence shown here is derived from an EMBL/GenBank/DDBJ whole genome shotgun (WGS) entry which is preliminary data.</text>
</comment>
<name>A0ABS6BWQ1_9CLOT</name>
<evidence type="ECO:0000256" key="3">
    <source>
        <dbReference type="ARBA" id="ARBA00023125"/>
    </source>
</evidence>
<dbReference type="Proteomes" id="UP000776252">
    <property type="component" value="Unassembled WGS sequence"/>
</dbReference>
<keyword evidence="3" id="KW-0238">DNA-binding</keyword>